<feature type="transmembrane region" description="Helical" evidence="2">
    <location>
        <begin position="484"/>
        <end position="505"/>
    </location>
</feature>
<protein>
    <recommendedName>
        <fullName evidence="3">PGG domain-containing protein</fullName>
    </recommendedName>
</protein>
<comment type="caution">
    <text evidence="4">The sequence shown here is derived from an EMBL/GenBank/DDBJ whole genome shotgun (WGS) entry which is preliminary data.</text>
</comment>
<keyword evidence="2" id="KW-0812">Transmembrane</keyword>
<evidence type="ECO:0000313" key="4">
    <source>
        <dbReference type="EMBL" id="KAJ9689820.1"/>
    </source>
</evidence>
<name>A0AA38ZIQ9_VITRO</name>
<accession>A0AA38ZIQ9</accession>
<feature type="region of interest" description="Disordered" evidence="1">
    <location>
        <begin position="235"/>
        <end position="271"/>
    </location>
</feature>
<feature type="compositionally biased region" description="Polar residues" evidence="1">
    <location>
        <begin position="235"/>
        <end position="249"/>
    </location>
</feature>
<feature type="transmembrane region" description="Helical" evidence="2">
    <location>
        <begin position="404"/>
        <end position="429"/>
    </location>
</feature>
<keyword evidence="2" id="KW-1133">Transmembrane helix</keyword>
<evidence type="ECO:0000256" key="2">
    <source>
        <dbReference type="SAM" id="Phobius"/>
    </source>
</evidence>
<gene>
    <name evidence="4" type="ORF">PVL29_012473</name>
</gene>
<dbReference type="GO" id="GO:0016020">
    <property type="term" value="C:membrane"/>
    <property type="evidence" value="ECO:0007669"/>
    <property type="project" value="TreeGrafter"/>
</dbReference>
<dbReference type="PANTHER" id="PTHR24177:SF314">
    <property type="entry name" value="PROTEIN ACCELERATED CELL DEATH 6-LIKE ISOFORM X1"/>
    <property type="match status" value="1"/>
</dbReference>
<dbReference type="Proteomes" id="UP001168098">
    <property type="component" value="Unassembled WGS sequence"/>
</dbReference>
<dbReference type="AlphaFoldDB" id="A0AA38ZIQ9"/>
<dbReference type="InterPro" id="IPR026961">
    <property type="entry name" value="PGG_dom"/>
</dbReference>
<keyword evidence="5" id="KW-1185">Reference proteome</keyword>
<evidence type="ECO:0000256" key="1">
    <source>
        <dbReference type="SAM" id="MobiDB-lite"/>
    </source>
</evidence>
<evidence type="ECO:0000259" key="3">
    <source>
        <dbReference type="Pfam" id="PF13962"/>
    </source>
</evidence>
<organism evidence="4 5">
    <name type="scientific">Vitis rotundifolia</name>
    <name type="common">Muscadine grape</name>
    <dbReference type="NCBI Taxonomy" id="103349"/>
    <lineage>
        <taxon>Eukaryota</taxon>
        <taxon>Viridiplantae</taxon>
        <taxon>Streptophyta</taxon>
        <taxon>Embryophyta</taxon>
        <taxon>Tracheophyta</taxon>
        <taxon>Spermatophyta</taxon>
        <taxon>Magnoliopsida</taxon>
        <taxon>eudicotyledons</taxon>
        <taxon>Gunneridae</taxon>
        <taxon>Pentapetalae</taxon>
        <taxon>rosids</taxon>
        <taxon>Vitales</taxon>
        <taxon>Vitaceae</taxon>
        <taxon>Viteae</taxon>
        <taxon>Vitis</taxon>
    </lineage>
</organism>
<keyword evidence="2" id="KW-0472">Membrane</keyword>
<dbReference type="PANTHER" id="PTHR24177">
    <property type="entry name" value="CASKIN"/>
    <property type="match status" value="1"/>
</dbReference>
<sequence length="573" mass="65269">MADEGTKEELQRDLYKALMNGDEKEVIQLCKNIPEGPSTYSKQSDLELNLLEQLPETHLSQLAHQNDAGNTILHEAATASRTLPAAREILKKAPQLLRMQNDYVEKECLNEEDRKVLFQRKDEATILHIPIPAEHFENKTMGGDDEGPQVKVCKRISYISDFVQSCWRLPLLEAVRKESTILESATNLSRFLIRKDTSWKVTDPRRDRSKPKTHKQGHYTKVFTNEKEGRYGLISTPSLGQENGENSPLWSLETHKPSFTEDIGPEDEEKEDRRNSIIIGNNMHPQAIEHVYNRGRSLLHVVIKHPQIEIFELVVKKEMLARRLIRKTDNAGKRRKQRVKEISTTYFTNHLNQKKLIAEELFRTSENCIIVAVLISTIAFAAAYTIPGGPNQDTGFPLLHEPFFIVFTLTDVLSLTFALTSVVTFLSILTSSFQLQDFKHSFPQKLMLGFTFLILSVSMMMVAFAATIVLIIHNKERWTKIVPYSVAFLPVTIFVVSYSPVYLSLLETCRYPLKLLAKACPRCNCILLRSCITIKLLKHNNVQAKSSTIKPPINVNPNALHWFDGSVCLVIFS</sequence>
<feature type="domain" description="PGG" evidence="3">
    <location>
        <begin position="360"/>
        <end position="469"/>
    </location>
</feature>
<reference evidence="4 5" key="1">
    <citation type="journal article" date="2023" name="BMC Biotechnol.">
        <title>Vitis rotundifolia cv Carlos genome sequencing.</title>
        <authorList>
            <person name="Huff M."/>
            <person name="Hulse-Kemp A."/>
            <person name="Scheffler B."/>
            <person name="Youngblood R."/>
            <person name="Simpson S."/>
            <person name="Babiker E."/>
            <person name="Staton M."/>
        </authorList>
    </citation>
    <scope>NUCLEOTIDE SEQUENCE [LARGE SCALE GENOMIC DNA]</scope>
    <source>
        <tissue evidence="4">Leaf</tissue>
    </source>
</reference>
<dbReference type="EMBL" id="JARBHA010000010">
    <property type="protein sequence ID" value="KAJ9689820.1"/>
    <property type="molecule type" value="Genomic_DNA"/>
</dbReference>
<dbReference type="Pfam" id="PF13962">
    <property type="entry name" value="PGG"/>
    <property type="match status" value="1"/>
</dbReference>
<proteinExistence type="predicted"/>
<feature type="transmembrane region" description="Helical" evidence="2">
    <location>
        <begin position="450"/>
        <end position="472"/>
    </location>
</feature>
<feature type="transmembrane region" description="Helical" evidence="2">
    <location>
        <begin position="364"/>
        <end position="384"/>
    </location>
</feature>
<evidence type="ECO:0000313" key="5">
    <source>
        <dbReference type="Proteomes" id="UP001168098"/>
    </source>
</evidence>